<evidence type="ECO:0000259" key="9">
    <source>
        <dbReference type="Pfam" id="PF18072"/>
    </source>
</evidence>
<dbReference type="InterPro" id="IPR041609">
    <property type="entry name" value="PurL_linker"/>
</dbReference>
<dbReference type="CDD" id="cd01740">
    <property type="entry name" value="GATase1_FGAR_AT"/>
    <property type="match status" value="1"/>
</dbReference>
<keyword evidence="1" id="KW-0436">Ligase</keyword>
<evidence type="ECO:0000259" key="8">
    <source>
        <dbReference type="Pfam" id="PF02769"/>
    </source>
</evidence>
<dbReference type="PANTHER" id="PTHR10099:SF1">
    <property type="entry name" value="PHOSPHORIBOSYLFORMYLGLYCINAMIDINE SYNTHASE"/>
    <property type="match status" value="1"/>
</dbReference>
<keyword evidence="3" id="KW-0547">Nucleotide-binding</keyword>
<evidence type="ECO:0000313" key="10">
    <source>
        <dbReference type="EMBL" id="PTV93917.1"/>
    </source>
</evidence>
<dbReference type="EMBL" id="QAXS01000035">
    <property type="protein sequence ID" value="PTV93917.1"/>
    <property type="molecule type" value="Genomic_DNA"/>
</dbReference>
<dbReference type="GO" id="GO:0046872">
    <property type="term" value="F:metal ion binding"/>
    <property type="evidence" value="ECO:0007669"/>
    <property type="project" value="UniProtKB-KW"/>
</dbReference>
<keyword evidence="4" id="KW-0658">Purine biosynthesis</keyword>
<dbReference type="Pfam" id="PF18072">
    <property type="entry name" value="FGAR-AT_linker"/>
    <property type="match status" value="1"/>
</dbReference>
<dbReference type="SUPFAM" id="SSF52317">
    <property type="entry name" value="Class I glutamine amidotransferase-like"/>
    <property type="match status" value="1"/>
</dbReference>
<dbReference type="InterPro" id="IPR029062">
    <property type="entry name" value="Class_I_gatase-like"/>
</dbReference>
<evidence type="ECO:0000256" key="1">
    <source>
        <dbReference type="ARBA" id="ARBA00022598"/>
    </source>
</evidence>
<feature type="region of interest" description="Disordered" evidence="7">
    <location>
        <begin position="459"/>
        <end position="488"/>
    </location>
</feature>
<dbReference type="FunFam" id="3.30.1330.10:FF:000013">
    <property type="entry name" value="Phosphoribosylformylglycinamidine synthase"/>
    <property type="match status" value="1"/>
</dbReference>
<dbReference type="SUPFAM" id="SSF55326">
    <property type="entry name" value="PurM N-terminal domain-like"/>
    <property type="match status" value="2"/>
</dbReference>
<dbReference type="GO" id="GO:0004642">
    <property type="term" value="F:phosphoribosylformylglycinamidine synthase activity"/>
    <property type="evidence" value="ECO:0007669"/>
    <property type="project" value="TreeGrafter"/>
</dbReference>
<evidence type="ECO:0000256" key="5">
    <source>
        <dbReference type="ARBA" id="ARBA00022840"/>
    </source>
</evidence>
<dbReference type="NCBIfam" id="TIGR01857">
    <property type="entry name" value="FGAM-synthase"/>
    <property type="match status" value="1"/>
</dbReference>
<evidence type="ECO:0000256" key="3">
    <source>
        <dbReference type="ARBA" id="ARBA00022741"/>
    </source>
</evidence>
<dbReference type="OrthoDB" id="9804441at2"/>
<dbReference type="InterPro" id="IPR036921">
    <property type="entry name" value="PurM-like_N_sf"/>
</dbReference>
<evidence type="ECO:0000256" key="4">
    <source>
        <dbReference type="ARBA" id="ARBA00022755"/>
    </source>
</evidence>
<gene>
    <name evidence="10" type="ORF">C8C76_1357</name>
</gene>
<name>A0A2T5RGK0_9FIRM</name>
<evidence type="ECO:0000256" key="7">
    <source>
        <dbReference type="SAM" id="MobiDB-lite"/>
    </source>
</evidence>
<dbReference type="CDD" id="cd02204">
    <property type="entry name" value="PurL_repeat2"/>
    <property type="match status" value="1"/>
</dbReference>
<dbReference type="InterPro" id="IPR010918">
    <property type="entry name" value="PurM-like_C_dom"/>
</dbReference>
<dbReference type="Pfam" id="PF02769">
    <property type="entry name" value="AIRS_C"/>
    <property type="match status" value="2"/>
</dbReference>
<dbReference type="Gene3D" id="3.30.1330.10">
    <property type="entry name" value="PurM-like, N-terminal domain"/>
    <property type="match status" value="2"/>
</dbReference>
<dbReference type="InterPro" id="IPR036676">
    <property type="entry name" value="PurM-like_C_sf"/>
</dbReference>
<evidence type="ECO:0000256" key="6">
    <source>
        <dbReference type="ARBA" id="ARBA00022842"/>
    </source>
</evidence>
<keyword evidence="2" id="KW-0479">Metal-binding</keyword>
<dbReference type="GO" id="GO:0005737">
    <property type="term" value="C:cytoplasm"/>
    <property type="evidence" value="ECO:0007669"/>
    <property type="project" value="TreeGrafter"/>
</dbReference>
<reference evidence="10 11" key="1">
    <citation type="submission" date="2018-04" db="EMBL/GenBank/DDBJ databases">
        <title>Subsurface microbial communities from deep shales in Ohio and West Virginia, USA.</title>
        <authorList>
            <person name="Wrighton K."/>
        </authorList>
    </citation>
    <scope>NUCLEOTIDE SEQUENCE [LARGE SCALE GENOMIC DNA]</scope>
    <source>
        <strain evidence="10 11">WC1</strain>
    </source>
</reference>
<dbReference type="Pfam" id="PF13507">
    <property type="entry name" value="GATase_5"/>
    <property type="match status" value="1"/>
</dbReference>
<dbReference type="Gene3D" id="3.90.650.10">
    <property type="entry name" value="PurM-like C-terminal domain"/>
    <property type="match status" value="2"/>
</dbReference>
<feature type="domain" description="PurM-like C-terminal" evidence="8">
    <location>
        <begin position="843"/>
        <end position="942"/>
    </location>
</feature>
<feature type="domain" description="Phosphoribosylformylglycinamidine synthase linker" evidence="9">
    <location>
        <begin position="181"/>
        <end position="230"/>
    </location>
</feature>
<protein>
    <submittedName>
        <fullName evidence="10">Phosphoribosylformylglycinamidine synthase</fullName>
    </submittedName>
</protein>
<dbReference type="Gene3D" id="3.40.50.880">
    <property type="match status" value="1"/>
</dbReference>
<dbReference type="SUPFAM" id="SSF56042">
    <property type="entry name" value="PurM C-terminal domain-like"/>
    <property type="match status" value="2"/>
</dbReference>
<dbReference type="PROSITE" id="PS51273">
    <property type="entry name" value="GATASE_TYPE_1"/>
    <property type="match status" value="1"/>
</dbReference>
<dbReference type="AlphaFoldDB" id="A0A2T5RGK0"/>
<feature type="domain" description="PurM-like C-terminal" evidence="8">
    <location>
        <begin position="443"/>
        <end position="594"/>
    </location>
</feature>
<dbReference type="RefSeq" id="WP_108141948.1">
    <property type="nucleotide sequence ID" value="NZ_QAXS01000035.1"/>
</dbReference>
<dbReference type="GO" id="GO:0005524">
    <property type="term" value="F:ATP binding"/>
    <property type="evidence" value="ECO:0007669"/>
    <property type="project" value="UniProtKB-KW"/>
</dbReference>
<organism evidence="10 11">
    <name type="scientific">Halanaerobium saccharolyticum</name>
    <dbReference type="NCBI Taxonomy" id="43595"/>
    <lineage>
        <taxon>Bacteria</taxon>
        <taxon>Bacillati</taxon>
        <taxon>Bacillota</taxon>
        <taxon>Clostridia</taxon>
        <taxon>Halanaerobiales</taxon>
        <taxon>Halanaerobiaceae</taxon>
        <taxon>Halanaerobium</taxon>
    </lineage>
</organism>
<dbReference type="PANTHER" id="PTHR10099">
    <property type="entry name" value="PHOSPHORIBOSYLFORMYLGLYCINAMIDINE SYNTHASE"/>
    <property type="match status" value="1"/>
</dbReference>
<dbReference type="InterPro" id="IPR010141">
    <property type="entry name" value="FGAM_synthase"/>
</dbReference>
<evidence type="ECO:0000256" key="2">
    <source>
        <dbReference type="ARBA" id="ARBA00022723"/>
    </source>
</evidence>
<accession>A0A2T5RGK0</accession>
<sequence>MADKIRRVFVEKKEGFAVQAEELLHDFRESLGLEHLEGLRLLNRYDITDISDSAYQEACATILAELPVDLIYQEDFEAAAGEKIFAVEYLPGQYDQRADSAEQCIQILNNDEKPTVRVAQIFILKGKLSEKEVEKIKDYYINPVDSREAKLEKPETLEMQYKLPEKVDIIDGFLEADEAGLNEILAELGLAMSMADLKHTQHYFRDQEKRNPTITEIRVLDTYWSDHCRHTTFLTKIEDVEIEESDFTRAIKETYQEYLAGRQKIYQGKEKDICLMDIALMGMKELRAAGKLNDLELSNEVNAASIEITVDVDGRDEDWLLMFKNETHNHPTEIEPYGGAATCLGGAIRDPLSGRSYVYQAMRVTGAGDPRTPIAETLEGKLPQKKIVQEASDGYSSYGNQIGLATGMVNEIYNERYLAKHMEIGAVIAAAPKENVVRGEALAGDIVVLLGGKTGRDGCGGATGSSKVHTEDSIEESSAEVQKGNPPTERKIQRLFRNPEVSRKIKVCNDFGAGGVSVAIGELADALEIDLNAVPKKYEGIDGTELAISESQERMAVVIDAQDVDQFIELAAEENLEATVVAEVKDHRRLIMEWNGDQIVNLSRDFLDTNGATQKTKVKVTEPDPEENYFKNAALKRLDQAADLKEKWLENLADINVASQKGLVEKFDSSIGAGSVTMPFGGKYQLTPTQTMTAKIPLVEGETNAGSVMSHGYDSKLTTWSPFHGALYAVIESVAKIAAAGGDYSKIRFTFQEYFERLRQNPERWGKPFSALLGAYKAQKDFGLPAIGGKDSMSGTFHEIDVPPTLVSFAVDTVNVNDIISPEFKEAESQLVYLPAERGEDELPNIEKLKANYSRVKELITKKKIQAASAVTIGGLAEAVSKMSFGNKIGAEITAELSPGELFSPEYGALILELDSQAEVEKLFEGLDYRVIGKTTAEETLKIKEIEIPLTEALKSWQQPLEKVYKTDVPEDEIKDLRSPKLEKELLNLKSCSREKSFNSKIQIARPKVFIPVFPGTNCEYDTARQFREAGADIETFIFKNLEPEQIEKSIAEMTAKIEQSQIIAIPGGFSAGDEPDGSGKFIATVFRNPEIKEAVMSLLNNRDGLMLGICNGFQALVKLGLLPYGEIRELSEDSPTLTYNTIGRHVSQMVNTRIVSNNSPWLSNLKVGDIHSIPVSHGEGRFVASPEMIRELEKNGQIVTQYVDLKGKPTMEIPYNPNGSLAAVEGICSPDGRVLGKMGHSERIGRNVAKNIIGKKDQMLFKAGVDYFKQK</sequence>
<comment type="caution">
    <text evidence="10">The sequence shown here is derived from an EMBL/GenBank/DDBJ whole genome shotgun (WGS) entry which is preliminary data.</text>
</comment>
<dbReference type="SMART" id="SM01211">
    <property type="entry name" value="GATase_5"/>
    <property type="match status" value="1"/>
</dbReference>
<keyword evidence="6" id="KW-0460">Magnesium</keyword>
<evidence type="ECO:0000313" key="11">
    <source>
        <dbReference type="Proteomes" id="UP000244089"/>
    </source>
</evidence>
<dbReference type="Proteomes" id="UP000244089">
    <property type="component" value="Unassembled WGS sequence"/>
</dbReference>
<keyword evidence="5" id="KW-0067">ATP-binding</keyword>
<dbReference type="GO" id="GO:0006164">
    <property type="term" value="P:purine nucleotide biosynthetic process"/>
    <property type="evidence" value="ECO:0007669"/>
    <property type="project" value="UniProtKB-KW"/>
</dbReference>
<dbReference type="CDD" id="cd02203">
    <property type="entry name" value="PurL_repeat1"/>
    <property type="match status" value="1"/>
</dbReference>
<proteinExistence type="predicted"/>